<keyword evidence="3" id="KW-1185">Reference proteome</keyword>
<reference evidence="2 3" key="1">
    <citation type="submission" date="2019-03" db="EMBL/GenBank/DDBJ databases">
        <authorList>
            <person name="Sebastian G."/>
            <person name="Baumann P."/>
            <person name="Ruckert C."/>
            <person name="Kalinowski J."/>
            <person name="Nebel B."/>
            <person name="Takors R."/>
            <person name="Blombach B."/>
        </authorList>
    </citation>
    <scope>NUCLEOTIDE SEQUENCE [LARGE SCALE GENOMIC DNA]</scope>
    <source>
        <strain evidence="2 3">DSM 1084</strain>
    </source>
</reference>
<dbReference type="EMBL" id="CP037867">
    <property type="protein sequence ID" value="QBM30480.1"/>
    <property type="molecule type" value="Genomic_DNA"/>
</dbReference>
<feature type="chain" id="PRO_5020540640" evidence="1">
    <location>
        <begin position="28"/>
        <end position="172"/>
    </location>
</feature>
<dbReference type="InterPro" id="IPR018588">
    <property type="entry name" value="Dihaem_cytochrome-c"/>
</dbReference>
<dbReference type="KEGG" id="hpse:HPF_22525"/>
<dbReference type="InterPro" id="IPR036280">
    <property type="entry name" value="Multihaem_cyt_sf"/>
</dbReference>
<dbReference type="Pfam" id="PF09626">
    <property type="entry name" value="DHC"/>
    <property type="match status" value="1"/>
</dbReference>
<sequence precursor="true">MNTRSKRLIRPGLAVLLGLAALGAAHADGGRRMPRDMPQAYTAECAACHTAYSPGLLPARSWQRIMTGLDKHYGTDASLDEATVRQLSTWLQANAGTYKRVNEEPPQDRLTRSAWFARKHDDIPPSVWKHAAIKSPANCGACHTGADRGDFDDDNIRLPAGVSLGLRRFWHD</sequence>
<accession>A0A4P6X2W9</accession>
<evidence type="ECO:0000256" key="1">
    <source>
        <dbReference type="SAM" id="SignalP"/>
    </source>
</evidence>
<keyword evidence="1" id="KW-0732">Signal</keyword>
<evidence type="ECO:0000313" key="2">
    <source>
        <dbReference type="EMBL" id="QBM30480.1"/>
    </source>
</evidence>
<dbReference type="AlphaFoldDB" id="A0A4P6X2W9"/>
<gene>
    <name evidence="2" type="ORF">HPF_22525</name>
</gene>
<organism evidence="2 3">
    <name type="scientific">Hydrogenophaga pseudoflava</name>
    <name type="common">Pseudomonas carboxydoflava</name>
    <dbReference type="NCBI Taxonomy" id="47421"/>
    <lineage>
        <taxon>Bacteria</taxon>
        <taxon>Pseudomonadati</taxon>
        <taxon>Pseudomonadota</taxon>
        <taxon>Betaproteobacteria</taxon>
        <taxon>Burkholderiales</taxon>
        <taxon>Comamonadaceae</taxon>
        <taxon>Hydrogenophaga</taxon>
    </lineage>
</organism>
<evidence type="ECO:0000313" key="3">
    <source>
        <dbReference type="Proteomes" id="UP000293912"/>
    </source>
</evidence>
<name>A0A4P6X2W9_HYDPS</name>
<dbReference type="RefSeq" id="WP_133157907.1">
    <property type="nucleotide sequence ID" value="NZ_CP037867.1"/>
</dbReference>
<protein>
    <submittedName>
        <fullName evidence="2">Diheme cytochrome c</fullName>
    </submittedName>
</protein>
<proteinExistence type="predicted"/>
<feature type="signal peptide" evidence="1">
    <location>
        <begin position="1"/>
        <end position="27"/>
    </location>
</feature>
<dbReference type="Proteomes" id="UP000293912">
    <property type="component" value="Chromosome"/>
</dbReference>
<dbReference type="SUPFAM" id="SSF48695">
    <property type="entry name" value="Multiheme cytochromes"/>
    <property type="match status" value="1"/>
</dbReference>